<dbReference type="PROSITE" id="PS00136">
    <property type="entry name" value="SUBTILASE_ASP"/>
    <property type="match status" value="1"/>
</dbReference>
<sequence length="402" mass="41893">MRALVLAAFATLMMAAVASAAPLANARNGYAPLVADADELIPNQYIVVFRPDVSVAEARFFSRSMGLEKDASMRFMNIGRRFKALAAYLDEEALEQIRARTDIVDYVEQDSIVRADAFTTQPNATWGIDRVDQTNLPLDSKYNYHTTAGAGVDVYVVDTGINNGHTDFGGRSSSGYNFHSGTPNANDDNGHGTHCAGTIGGTTWGVAKKANLIGVKVLGALGSGSLSNVAAGVSWSAQQHAASAHKRSVASMSLGGGASLVIDDAVEAATKQGLAVIVASGNSNADACNYSPARSPFAFTVNASDRSDWRASFSNYGSCTDIFAPGVSITSAWIGSSTATNTISGTSMACPHVSGAAALILSREGSMAPATLFNKIVADATNGVISNVNGSPNRLLRTPYDM</sequence>
<dbReference type="InterPro" id="IPR023828">
    <property type="entry name" value="Peptidase_S8_Ser-AS"/>
</dbReference>
<evidence type="ECO:0000313" key="10">
    <source>
        <dbReference type="EMBL" id="KCV73120.1"/>
    </source>
</evidence>
<dbReference type="InterPro" id="IPR022398">
    <property type="entry name" value="Peptidase_S8_His-AS"/>
</dbReference>
<evidence type="ECO:0000256" key="2">
    <source>
        <dbReference type="ARBA" id="ARBA00022670"/>
    </source>
</evidence>
<dbReference type="Gene3D" id="3.30.70.80">
    <property type="entry name" value="Peptidase S8 propeptide/proteinase inhibitor I9"/>
    <property type="match status" value="1"/>
</dbReference>
<dbReference type="GeneID" id="20525389"/>
<keyword evidence="8" id="KW-0732">Signal</keyword>
<dbReference type="FunFam" id="3.40.50.200:FF:000014">
    <property type="entry name" value="Proteinase K"/>
    <property type="match status" value="1"/>
</dbReference>
<feature type="active site" description="Charge relay system" evidence="5 6">
    <location>
        <position position="191"/>
    </location>
</feature>
<reference evidence="10" key="1">
    <citation type="submission" date="2013-04" db="EMBL/GenBank/DDBJ databases">
        <title>The Genome Sequence of Fonticula alba ATCC 38817.</title>
        <authorList>
            <consortium name="The Broad Institute Genomics Platform"/>
            <person name="Russ C."/>
            <person name="Cuomo C."/>
            <person name="Burger G."/>
            <person name="Gray M.W."/>
            <person name="Holland P.W.H."/>
            <person name="King N."/>
            <person name="Lang F.B.F."/>
            <person name="Roger A.J."/>
            <person name="Ruiz-Trillo I."/>
            <person name="Brown M."/>
            <person name="Walker B."/>
            <person name="Young S."/>
            <person name="Zeng Q."/>
            <person name="Gargeya S."/>
            <person name="Fitzgerald M."/>
            <person name="Haas B."/>
            <person name="Abouelleil A."/>
            <person name="Allen A.W."/>
            <person name="Alvarado L."/>
            <person name="Arachchi H.M."/>
            <person name="Berlin A.M."/>
            <person name="Chapman S.B."/>
            <person name="Gainer-Dewar J."/>
            <person name="Goldberg J."/>
            <person name="Griggs A."/>
            <person name="Gujja S."/>
            <person name="Hansen M."/>
            <person name="Howarth C."/>
            <person name="Imamovic A."/>
            <person name="Ireland A."/>
            <person name="Larimer J."/>
            <person name="McCowan C."/>
            <person name="Murphy C."/>
            <person name="Pearson M."/>
            <person name="Poon T.W."/>
            <person name="Priest M."/>
            <person name="Roberts A."/>
            <person name="Saif S."/>
            <person name="Shea T."/>
            <person name="Sisk P."/>
            <person name="Sykes S."/>
            <person name="Wortman J."/>
            <person name="Nusbaum C."/>
            <person name="Birren B."/>
        </authorList>
    </citation>
    <scope>NUCLEOTIDE SEQUENCE [LARGE SCALE GENOMIC DNA]</scope>
    <source>
        <strain evidence="10">ATCC 38817</strain>
    </source>
</reference>
<dbReference type="AlphaFoldDB" id="A0A058ZFF8"/>
<dbReference type="SUPFAM" id="SSF54897">
    <property type="entry name" value="Protease propeptides/inhibitors"/>
    <property type="match status" value="1"/>
</dbReference>
<keyword evidence="11" id="KW-1185">Reference proteome</keyword>
<dbReference type="Pfam" id="PF00082">
    <property type="entry name" value="Peptidase_S8"/>
    <property type="match status" value="1"/>
</dbReference>
<feature type="active site" description="Charge relay system" evidence="5 6">
    <location>
        <position position="347"/>
    </location>
</feature>
<evidence type="ECO:0000259" key="9">
    <source>
        <dbReference type="Pfam" id="PF00082"/>
    </source>
</evidence>
<dbReference type="GO" id="GO:0006508">
    <property type="term" value="P:proteolysis"/>
    <property type="evidence" value="ECO:0007669"/>
    <property type="project" value="UniProtKB-KW"/>
</dbReference>
<dbReference type="PRINTS" id="PR00723">
    <property type="entry name" value="SUBTILISIN"/>
</dbReference>
<comment type="similarity">
    <text evidence="1 6 7">Belongs to the peptidase S8 family.</text>
</comment>
<feature type="domain" description="Peptidase S8/S53" evidence="9">
    <location>
        <begin position="149"/>
        <end position="385"/>
    </location>
</feature>
<dbReference type="PROSITE" id="PS51892">
    <property type="entry name" value="SUBTILASE"/>
    <property type="match status" value="1"/>
</dbReference>
<dbReference type="Gene3D" id="3.40.50.200">
    <property type="entry name" value="Peptidase S8/S53 domain"/>
    <property type="match status" value="1"/>
</dbReference>
<dbReference type="PANTHER" id="PTHR43806">
    <property type="entry name" value="PEPTIDASE S8"/>
    <property type="match status" value="1"/>
</dbReference>
<name>A0A058ZFF8_FONAL</name>
<evidence type="ECO:0000256" key="1">
    <source>
        <dbReference type="ARBA" id="ARBA00011073"/>
    </source>
</evidence>
<dbReference type="InterPro" id="IPR015500">
    <property type="entry name" value="Peptidase_S8_subtilisin-rel"/>
</dbReference>
<dbReference type="CDD" id="cd04077">
    <property type="entry name" value="Peptidases_S8_PCSK9_ProteinaseK_like"/>
    <property type="match status" value="1"/>
</dbReference>
<dbReference type="Proteomes" id="UP000030693">
    <property type="component" value="Unassembled WGS sequence"/>
</dbReference>
<dbReference type="eggNOG" id="KOG1153">
    <property type="taxonomic scope" value="Eukaryota"/>
</dbReference>
<dbReference type="EMBL" id="KB932201">
    <property type="protein sequence ID" value="KCV73120.1"/>
    <property type="molecule type" value="Genomic_DNA"/>
</dbReference>
<dbReference type="InterPro" id="IPR034193">
    <property type="entry name" value="PCSK9_ProteinaseK-like"/>
</dbReference>
<dbReference type="InterPro" id="IPR037045">
    <property type="entry name" value="S8pro/Inhibitor_I9_sf"/>
</dbReference>
<dbReference type="GO" id="GO:0005615">
    <property type="term" value="C:extracellular space"/>
    <property type="evidence" value="ECO:0007669"/>
    <property type="project" value="TreeGrafter"/>
</dbReference>
<dbReference type="SUPFAM" id="SSF52743">
    <property type="entry name" value="Subtilisin-like"/>
    <property type="match status" value="1"/>
</dbReference>
<dbReference type="OrthoDB" id="206201at2759"/>
<dbReference type="PROSITE" id="PS00137">
    <property type="entry name" value="SUBTILASE_HIS"/>
    <property type="match status" value="1"/>
</dbReference>
<dbReference type="PROSITE" id="PS00138">
    <property type="entry name" value="SUBTILASE_SER"/>
    <property type="match status" value="1"/>
</dbReference>
<evidence type="ECO:0000256" key="8">
    <source>
        <dbReference type="SAM" id="SignalP"/>
    </source>
</evidence>
<keyword evidence="3 6" id="KW-0378">Hydrolase</keyword>
<protein>
    <recommendedName>
        <fullName evidence="9">Peptidase S8/S53 domain-containing protein</fullName>
    </recommendedName>
</protein>
<dbReference type="STRING" id="691883.A0A058ZFF8"/>
<accession>A0A058ZFF8</accession>
<dbReference type="InterPro" id="IPR000209">
    <property type="entry name" value="Peptidase_S8/S53_dom"/>
</dbReference>
<feature type="chain" id="PRO_5001572072" description="Peptidase S8/S53 domain-containing protein" evidence="8">
    <location>
        <begin position="21"/>
        <end position="402"/>
    </location>
</feature>
<gene>
    <name evidence="10" type="ORF">H696_00664</name>
</gene>
<dbReference type="InterPro" id="IPR050131">
    <property type="entry name" value="Peptidase_S8_subtilisin-like"/>
</dbReference>
<feature type="signal peptide" evidence="8">
    <location>
        <begin position="1"/>
        <end position="20"/>
    </location>
</feature>
<feature type="active site" description="Charge relay system" evidence="5 6">
    <location>
        <position position="158"/>
    </location>
</feature>
<dbReference type="PANTHER" id="PTHR43806:SF11">
    <property type="entry name" value="CEREVISIN-RELATED"/>
    <property type="match status" value="1"/>
</dbReference>
<proteinExistence type="inferred from homology"/>
<keyword evidence="2 6" id="KW-0645">Protease</keyword>
<evidence type="ECO:0000256" key="7">
    <source>
        <dbReference type="RuleBase" id="RU003355"/>
    </source>
</evidence>
<dbReference type="InterPro" id="IPR023827">
    <property type="entry name" value="Peptidase_S8_Asp-AS"/>
</dbReference>
<dbReference type="InterPro" id="IPR036852">
    <property type="entry name" value="Peptidase_S8/S53_dom_sf"/>
</dbReference>
<keyword evidence="4 6" id="KW-0720">Serine protease</keyword>
<evidence type="ECO:0000256" key="6">
    <source>
        <dbReference type="PROSITE-ProRule" id="PRU01240"/>
    </source>
</evidence>
<evidence type="ECO:0000256" key="3">
    <source>
        <dbReference type="ARBA" id="ARBA00022801"/>
    </source>
</evidence>
<evidence type="ECO:0000256" key="5">
    <source>
        <dbReference type="PIRSR" id="PIRSR615500-1"/>
    </source>
</evidence>
<evidence type="ECO:0000256" key="4">
    <source>
        <dbReference type="ARBA" id="ARBA00022825"/>
    </source>
</evidence>
<dbReference type="GO" id="GO:0004252">
    <property type="term" value="F:serine-type endopeptidase activity"/>
    <property type="evidence" value="ECO:0007669"/>
    <property type="project" value="UniProtKB-UniRule"/>
</dbReference>
<dbReference type="OMA" id="MGAYMIG"/>
<organism evidence="10">
    <name type="scientific">Fonticula alba</name>
    <name type="common">Slime mold</name>
    <dbReference type="NCBI Taxonomy" id="691883"/>
    <lineage>
        <taxon>Eukaryota</taxon>
        <taxon>Rotosphaerida</taxon>
        <taxon>Fonticulaceae</taxon>
        <taxon>Fonticula</taxon>
    </lineage>
</organism>
<dbReference type="RefSeq" id="XP_009492821.1">
    <property type="nucleotide sequence ID" value="XM_009494546.1"/>
</dbReference>
<evidence type="ECO:0000313" key="11">
    <source>
        <dbReference type="Proteomes" id="UP000030693"/>
    </source>
</evidence>